<dbReference type="PANTHER" id="PTHR30250">
    <property type="entry name" value="PST FAMILY PREDICTED COLANIC ACID TRANSPORTER"/>
    <property type="match status" value="1"/>
</dbReference>
<dbReference type="PANTHER" id="PTHR30250:SF10">
    <property type="entry name" value="LIPOPOLYSACCHARIDE BIOSYNTHESIS PROTEIN WZXC"/>
    <property type="match status" value="1"/>
</dbReference>
<feature type="transmembrane region" description="Helical" evidence="7">
    <location>
        <begin position="271"/>
        <end position="289"/>
    </location>
</feature>
<accession>I3ZJY8</accession>
<evidence type="ECO:0008006" key="10">
    <source>
        <dbReference type="Google" id="ProtNLM"/>
    </source>
</evidence>
<evidence type="ECO:0000256" key="2">
    <source>
        <dbReference type="ARBA" id="ARBA00007430"/>
    </source>
</evidence>
<feature type="transmembrane region" description="Helical" evidence="7">
    <location>
        <begin position="41"/>
        <end position="62"/>
    </location>
</feature>
<dbReference type="OrthoDB" id="8562875at2"/>
<dbReference type="EMBL" id="CP003379">
    <property type="protein sequence ID" value="AFL89556.1"/>
    <property type="molecule type" value="Genomic_DNA"/>
</dbReference>
<comment type="subcellular location">
    <subcellularLocation>
        <location evidence="1">Cell membrane</location>
        <topology evidence="1">Multi-pass membrane protein</topology>
    </subcellularLocation>
</comment>
<dbReference type="STRING" id="926566.Terro_3339"/>
<reference evidence="8 9" key="1">
    <citation type="submission" date="2012-06" db="EMBL/GenBank/DDBJ databases">
        <title>Complete genome of Terriglobus roseus DSM 18391.</title>
        <authorList>
            <consortium name="US DOE Joint Genome Institute (JGI-PGF)"/>
            <person name="Lucas S."/>
            <person name="Copeland A."/>
            <person name="Lapidus A."/>
            <person name="Glavina del Rio T."/>
            <person name="Dalin E."/>
            <person name="Tice H."/>
            <person name="Bruce D."/>
            <person name="Goodwin L."/>
            <person name="Pitluck S."/>
            <person name="Peters L."/>
            <person name="Mikhailova N."/>
            <person name="Munk A.C.C."/>
            <person name="Kyrpides N."/>
            <person name="Mavromatis K."/>
            <person name="Ivanova N."/>
            <person name="Brettin T."/>
            <person name="Detter J.C."/>
            <person name="Han C."/>
            <person name="Larimer F."/>
            <person name="Land M."/>
            <person name="Hauser L."/>
            <person name="Markowitz V."/>
            <person name="Cheng J.-F."/>
            <person name="Hugenholtz P."/>
            <person name="Woyke T."/>
            <person name="Wu D."/>
            <person name="Brambilla E."/>
            <person name="Klenk H.-P."/>
            <person name="Eisen J.A."/>
        </authorList>
    </citation>
    <scope>NUCLEOTIDE SEQUENCE [LARGE SCALE GENOMIC DNA]</scope>
    <source>
        <strain evidence="9">DSM 18391 / NRRL B-41598 / KBS 63</strain>
    </source>
</reference>
<evidence type="ECO:0000313" key="9">
    <source>
        <dbReference type="Proteomes" id="UP000006056"/>
    </source>
</evidence>
<evidence type="ECO:0000256" key="1">
    <source>
        <dbReference type="ARBA" id="ARBA00004651"/>
    </source>
</evidence>
<proteinExistence type="inferred from homology"/>
<dbReference type="KEGG" id="trs:Terro_3339"/>
<dbReference type="InterPro" id="IPR050833">
    <property type="entry name" value="Poly_Biosynth_Transport"/>
</dbReference>
<sequence>MPIPEAETVTPPASVDPPVTPTLLRRALAATGIDRAIGYTILARGWGSLAGLITVALIARTLSRSDQGYYYTFGSLVALQIIFELGFSVVILQLASHEAAHLEIDPKGEIRGATHTHARLASVLQKAVLWYGVAGVLMGAVLMPLGWHFFLTSPGGESAAWHGPWICVVLATCVTFQMDPVFSFLEGCGMVGRVAGIRWWQAMTGSLMAWSALALHHGLYAPALVIAGNAVVGFTFLFRHRRLLLGLLRHSPGESKISWATEVWPFQWRIAVSYASGFLIFQLFNPVLLKFHGPVAAGRMGMSINMSNAISAVAISWINTKAAPFGAMIARREFALLDRTFFRSLAQTMLLCVSGSLALWTLVVMLNRHGAAIAQRMLPPLPLALLLATMCLNQFVSSLALYLRAHKQEKFLLNSVLGGLLIGASTIYLGRLYGPTGMTAGFLAVTIVVGVGLGLYTFNKYRKLWHA</sequence>
<keyword evidence="5 7" id="KW-1133">Transmembrane helix</keyword>
<feature type="transmembrane region" description="Helical" evidence="7">
    <location>
        <begin position="411"/>
        <end position="430"/>
    </location>
</feature>
<dbReference type="eggNOG" id="COG2244">
    <property type="taxonomic scope" value="Bacteria"/>
</dbReference>
<evidence type="ECO:0000256" key="6">
    <source>
        <dbReference type="ARBA" id="ARBA00023136"/>
    </source>
</evidence>
<comment type="similarity">
    <text evidence="2">Belongs to the polysaccharide synthase family.</text>
</comment>
<gene>
    <name evidence="8" type="ordered locus">Terro_3339</name>
</gene>
<feature type="transmembrane region" description="Helical" evidence="7">
    <location>
        <begin position="219"/>
        <end position="238"/>
    </location>
</feature>
<feature type="transmembrane region" description="Helical" evidence="7">
    <location>
        <begin position="436"/>
        <end position="458"/>
    </location>
</feature>
<feature type="transmembrane region" description="Helical" evidence="7">
    <location>
        <begin position="383"/>
        <end position="404"/>
    </location>
</feature>
<keyword evidence="6 7" id="KW-0472">Membrane</keyword>
<protein>
    <recommendedName>
        <fullName evidence="10">Membrane protein involved in the export of O-antigen and teichoic acid</fullName>
    </recommendedName>
</protein>
<name>I3ZJY8_TERRK</name>
<dbReference type="AlphaFoldDB" id="I3ZJY8"/>
<dbReference type="HOGENOM" id="CLU_048074_0_0_0"/>
<organism evidence="8 9">
    <name type="scientific">Terriglobus roseus (strain DSM 18391 / NRRL B-41598 / KBS 63)</name>
    <dbReference type="NCBI Taxonomy" id="926566"/>
    <lineage>
        <taxon>Bacteria</taxon>
        <taxon>Pseudomonadati</taxon>
        <taxon>Acidobacteriota</taxon>
        <taxon>Terriglobia</taxon>
        <taxon>Terriglobales</taxon>
        <taxon>Acidobacteriaceae</taxon>
        <taxon>Terriglobus</taxon>
    </lineage>
</organism>
<keyword evidence="9" id="KW-1185">Reference proteome</keyword>
<evidence type="ECO:0000256" key="7">
    <source>
        <dbReference type="SAM" id="Phobius"/>
    </source>
</evidence>
<dbReference type="RefSeq" id="WP_014786817.1">
    <property type="nucleotide sequence ID" value="NC_018014.1"/>
</dbReference>
<feature type="transmembrane region" description="Helical" evidence="7">
    <location>
        <begin position="341"/>
        <end position="363"/>
    </location>
</feature>
<feature type="transmembrane region" description="Helical" evidence="7">
    <location>
        <begin position="309"/>
        <end position="329"/>
    </location>
</feature>
<dbReference type="GO" id="GO:0005886">
    <property type="term" value="C:plasma membrane"/>
    <property type="evidence" value="ECO:0007669"/>
    <property type="project" value="UniProtKB-SubCell"/>
</dbReference>
<evidence type="ECO:0000256" key="5">
    <source>
        <dbReference type="ARBA" id="ARBA00022989"/>
    </source>
</evidence>
<keyword evidence="3" id="KW-1003">Cell membrane</keyword>
<feature type="transmembrane region" description="Helical" evidence="7">
    <location>
        <begin position="128"/>
        <end position="150"/>
    </location>
</feature>
<evidence type="ECO:0000256" key="3">
    <source>
        <dbReference type="ARBA" id="ARBA00022475"/>
    </source>
</evidence>
<dbReference type="Proteomes" id="UP000006056">
    <property type="component" value="Chromosome"/>
</dbReference>
<evidence type="ECO:0000256" key="4">
    <source>
        <dbReference type="ARBA" id="ARBA00022692"/>
    </source>
</evidence>
<feature type="transmembrane region" description="Helical" evidence="7">
    <location>
        <begin position="68"/>
        <end position="92"/>
    </location>
</feature>
<evidence type="ECO:0000313" key="8">
    <source>
        <dbReference type="EMBL" id="AFL89556.1"/>
    </source>
</evidence>
<keyword evidence="4 7" id="KW-0812">Transmembrane</keyword>